<evidence type="ECO:0000259" key="1">
    <source>
        <dbReference type="PROSITE" id="PS51301"/>
    </source>
</evidence>
<sequence>MKPIIELFNENPINFYISSHDKDIVVNASEMALIFNKKTEVFLKLKETENFVQILLNQLNSQEETPDYNIDHIFHIKEDVTYMHRKLAIKFASWLSVEFEIWFFETVDNILFGNYKKHWNAHDIQKTSQARMIELKRKLLINPTEKDVHDYFRAEKEFTNAKMAKLRAIKDQYSFEFDAE</sequence>
<dbReference type="InterPro" id="IPR018004">
    <property type="entry name" value="KilA/APSES_HTH"/>
</dbReference>
<accession>A0A9N8P1C3</accession>
<dbReference type="Proteomes" id="UP000533639">
    <property type="component" value="Unassembled WGS sequence"/>
</dbReference>
<dbReference type="AlphaFoldDB" id="A0A9N8P1C3"/>
<dbReference type="Pfam" id="PF04383">
    <property type="entry name" value="KilA-N"/>
    <property type="match status" value="1"/>
</dbReference>
<gene>
    <name evidence="2" type="ORF">FLAPXU55_01596</name>
</gene>
<dbReference type="InterPro" id="IPR017880">
    <property type="entry name" value="KilA_N"/>
</dbReference>
<evidence type="ECO:0000313" key="3">
    <source>
        <dbReference type="Proteomes" id="UP000533639"/>
    </source>
</evidence>
<dbReference type="SMART" id="SM01252">
    <property type="entry name" value="KilA-N"/>
    <property type="match status" value="1"/>
</dbReference>
<feature type="domain" description="KilA-N" evidence="1">
    <location>
        <begin position="4"/>
        <end position="110"/>
    </location>
</feature>
<reference evidence="2 3" key="1">
    <citation type="submission" date="2020-06" db="EMBL/GenBank/DDBJ databases">
        <authorList>
            <person name="Criscuolo A."/>
        </authorList>
    </citation>
    <scope>NUCLEOTIDE SEQUENCE [LARGE SCALE GENOMIC DNA]</scope>
    <source>
        <strain evidence="2">PXU-55</strain>
    </source>
</reference>
<keyword evidence="3" id="KW-1185">Reference proteome</keyword>
<proteinExistence type="predicted"/>
<dbReference type="PROSITE" id="PS51301">
    <property type="entry name" value="KILA_N"/>
    <property type="match status" value="1"/>
</dbReference>
<name>A0A9N8P1C3_9FLAO</name>
<dbReference type="RefSeq" id="WP_180857240.1">
    <property type="nucleotide sequence ID" value="NZ_CAIJDE010000034.1"/>
</dbReference>
<evidence type="ECO:0000313" key="2">
    <source>
        <dbReference type="EMBL" id="CAC9973905.1"/>
    </source>
</evidence>
<organism evidence="2 3">
    <name type="scientific">Flavobacterium panici</name>
    <dbReference type="NCBI Taxonomy" id="2654843"/>
    <lineage>
        <taxon>Bacteria</taxon>
        <taxon>Pseudomonadati</taxon>
        <taxon>Bacteroidota</taxon>
        <taxon>Flavobacteriia</taxon>
        <taxon>Flavobacteriales</taxon>
        <taxon>Flavobacteriaceae</taxon>
        <taxon>Flavobacterium</taxon>
    </lineage>
</organism>
<protein>
    <recommendedName>
        <fullName evidence="1">KilA-N domain-containing protein</fullName>
    </recommendedName>
</protein>
<dbReference type="EMBL" id="CAIJDE010000034">
    <property type="protein sequence ID" value="CAC9973905.1"/>
    <property type="molecule type" value="Genomic_DNA"/>
</dbReference>
<comment type="caution">
    <text evidence="2">The sequence shown here is derived from an EMBL/GenBank/DDBJ whole genome shotgun (WGS) entry which is preliminary data.</text>
</comment>